<organism evidence="1 2">
    <name type="scientific">Pseudoflavonifractor capillosus ATCC 29799</name>
    <dbReference type="NCBI Taxonomy" id="411467"/>
    <lineage>
        <taxon>Bacteria</taxon>
        <taxon>Bacillati</taxon>
        <taxon>Bacillota</taxon>
        <taxon>Clostridia</taxon>
        <taxon>Eubacteriales</taxon>
        <taxon>Oscillospiraceae</taxon>
        <taxon>Pseudoflavonifractor</taxon>
    </lineage>
</organism>
<dbReference type="EMBL" id="AAXG02000011">
    <property type="protein sequence ID" value="EDN00310.1"/>
    <property type="molecule type" value="Genomic_DNA"/>
</dbReference>
<evidence type="ECO:0000313" key="2">
    <source>
        <dbReference type="Proteomes" id="UP000003639"/>
    </source>
</evidence>
<sequence length="34" mass="4077">MFTIYLSIVYNCPLFFDFDRTIMNSTNTERGLRP</sequence>
<comment type="caution">
    <text evidence="1">The sequence shown here is derived from an EMBL/GenBank/DDBJ whole genome shotgun (WGS) entry which is preliminary data.</text>
</comment>
<reference evidence="1 2" key="2">
    <citation type="submission" date="2007-06" db="EMBL/GenBank/DDBJ databases">
        <title>Draft genome sequence of Pseudoflavonifractor capillosus ATCC 29799.</title>
        <authorList>
            <person name="Sudarsanam P."/>
            <person name="Ley R."/>
            <person name="Guruge J."/>
            <person name="Turnbaugh P.J."/>
            <person name="Mahowald M."/>
            <person name="Liep D."/>
            <person name="Gordon J."/>
        </authorList>
    </citation>
    <scope>NUCLEOTIDE SEQUENCE [LARGE SCALE GENOMIC DNA]</scope>
    <source>
        <strain evidence="1 2">ATCC 29799</strain>
    </source>
</reference>
<reference evidence="1 2" key="1">
    <citation type="submission" date="2007-04" db="EMBL/GenBank/DDBJ databases">
        <authorList>
            <person name="Fulton L."/>
            <person name="Clifton S."/>
            <person name="Fulton B."/>
            <person name="Xu J."/>
            <person name="Minx P."/>
            <person name="Pepin K.H."/>
            <person name="Johnson M."/>
            <person name="Thiruvilangam P."/>
            <person name="Bhonagiri V."/>
            <person name="Nash W.E."/>
            <person name="Mardis E.R."/>
            <person name="Wilson R.K."/>
        </authorList>
    </citation>
    <scope>NUCLEOTIDE SEQUENCE [LARGE SCALE GENOMIC DNA]</scope>
    <source>
        <strain evidence="1 2">ATCC 29799</strain>
    </source>
</reference>
<gene>
    <name evidence="1" type="ORF">BACCAP_01643</name>
</gene>
<keyword evidence="2" id="KW-1185">Reference proteome</keyword>
<evidence type="ECO:0000313" key="1">
    <source>
        <dbReference type="EMBL" id="EDN00310.1"/>
    </source>
</evidence>
<accession>A6NTW3</accession>
<dbReference type="STRING" id="411467.BACCAP_01643"/>
<name>A6NTW3_9FIRM</name>
<dbReference type="AlphaFoldDB" id="A6NTW3"/>
<proteinExistence type="predicted"/>
<protein>
    <submittedName>
        <fullName evidence="1">Uncharacterized protein</fullName>
    </submittedName>
</protein>
<dbReference type="Proteomes" id="UP000003639">
    <property type="component" value="Unassembled WGS sequence"/>
</dbReference>